<comment type="function">
    <text evidence="7">RNA helicase.</text>
</comment>
<evidence type="ECO:0000313" key="13">
    <source>
        <dbReference type="EMBL" id="CAE0634867.1"/>
    </source>
</evidence>
<evidence type="ECO:0000256" key="7">
    <source>
        <dbReference type="RuleBase" id="RU365068"/>
    </source>
</evidence>
<evidence type="ECO:0000256" key="2">
    <source>
        <dbReference type="ARBA" id="ARBA00022801"/>
    </source>
</evidence>
<dbReference type="InterPro" id="IPR027417">
    <property type="entry name" value="P-loop_NTPase"/>
</dbReference>
<feature type="region of interest" description="Disordered" evidence="8">
    <location>
        <begin position="102"/>
        <end position="129"/>
    </location>
</feature>
<feature type="domain" description="SAP" evidence="9">
    <location>
        <begin position="60"/>
        <end position="94"/>
    </location>
</feature>
<feature type="domain" description="Helicase ATP-binding" evidence="10">
    <location>
        <begin position="169"/>
        <end position="351"/>
    </location>
</feature>
<evidence type="ECO:0000256" key="8">
    <source>
        <dbReference type="SAM" id="MobiDB-lite"/>
    </source>
</evidence>
<dbReference type="PROSITE" id="PS51194">
    <property type="entry name" value="HELICASE_CTER"/>
    <property type="match status" value="1"/>
</dbReference>
<dbReference type="CDD" id="cd18787">
    <property type="entry name" value="SF2_C_DEAD"/>
    <property type="match status" value="1"/>
</dbReference>
<dbReference type="PROSITE" id="PS51195">
    <property type="entry name" value="Q_MOTIF"/>
    <property type="match status" value="1"/>
</dbReference>
<dbReference type="GO" id="GO:0003724">
    <property type="term" value="F:RNA helicase activity"/>
    <property type="evidence" value="ECO:0007669"/>
    <property type="project" value="UniProtKB-EC"/>
</dbReference>
<dbReference type="InterPro" id="IPR003034">
    <property type="entry name" value="SAP_dom"/>
</dbReference>
<dbReference type="EMBL" id="HBIU01029498">
    <property type="protein sequence ID" value="CAE0634867.1"/>
    <property type="molecule type" value="Transcribed_RNA"/>
</dbReference>
<evidence type="ECO:0000256" key="3">
    <source>
        <dbReference type="ARBA" id="ARBA00022806"/>
    </source>
</evidence>
<dbReference type="SMART" id="SM00487">
    <property type="entry name" value="DEXDc"/>
    <property type="match status" value="1"/>
</dbReference>
<evidence type="ECO:0000256" key="1">
    <source>
        <dbReference type="ARBA" id="ARBA00022741"/>
    </source>
</evidence>
<dbReference type="SUPFAM" id="SSF68906">
    <property type="entry name" value="SAP domain"/>
    <property type="match status" value="1"/>
</dbReference>
<dbReference type="GO" id="GO:0003723">
    <property type="term" value="F:RNA binding"/>
    <property type="evidence" value="ECO:0007669"/>
    <property type="project" value="UniProtKB-UniRule"/>
</dbReference>
<feature type="compositionally biased region" description="Gly residues" evidence="8">
    <location>
        <begin position="618"/>
        <end position="634"/>
    </location>
</feature>
<dbReference type="PROSITE" id="PS51192">
    <property type="entry name" value="HELICASE_ATP_BIND_1"/>
    <property type="match status" value="1"/>
</dbReference>
<dbReference type="Pfam" id="PF02037">
    <property type="entry name" value="SAP"/>
    <property type="match status" value="1"/>
</dbReference>
<dbReference type="Gene3D" id="3.40.50.300">
    <property type="entry name" value="P-loop containing nucleotide triphosphate hydrolases"/>
    <property type="match status" value="2"/>
</dbReference>
<dbReference type="Gene3D" id="1.10.720.30">
    <property type="entry name" value="SAP domain"/>
    <property type="match status" value="1"/>
</dbReference>
<keyword evidence="3 7" id="KW-0347">Helicase</keyword>
<name>A0A7S4D8P2_HETAK</name>
<feature type="short sequence motif" description="Q motif" evidence="6">
    <location>
        <begin position="137"/>
        <end position="166"/>
    </location>
</feature>
<keyword evidence="5 7" id="KW-0694">RNA-binding</keyword>
<keyword evidence="2 7" id="KW-0378">Hydrolase</keyword>
<evidence type="ECO:0000259" key="10">
    <source>
        <dbReference type="PROSITE" id="PS51192"/>
    </source>
</evidence>
<evidence type="ECO:0000259" key="9">
    <source>
        <dbReference type="PROSITE" id="PS50800"/>
    </source>
</evidence>
<keyword evidence="4 7" id="KW-0067">ATP-binding</keyword>
<feature type="compositionally biased region" description="Gly residues" evidence="8">
    <location>
        <begin position="656"/>
        <end position="685"/>
    </location>
</feature>
<dbReference type="InterPro" id="IPR014014">
    <property type="entry name" value="RNA_helicase_DEAD_Q_motif"/>
</dbReference>
<evidence type="ECO:0000259" key="12">
    <source>
        <dbReference type="PROSITE" id="PS51195"/>
    </source>
</evidence>
<dbReference type="InterPro" id="IPR014001">
    <property type="entry name" value="Helicase_ATP-bd"/>
</dbReference>
<protein>
    <recommendedName>
        <fullName evidence="7">ATP-dependent RNA helicase</fullName>
        <ecNumber evidence="7">3.6.4.13</ecNumber>
    </recommendedName>
</protein>
<comment type="domain">
    <text evidence="7">The Q motif is unique to and characteristic of the DEAD box family of RNA helicases and controls ATP binding and hydrolysis.</text>
</comment>
<dbReference type="GO" id="GO:0005524">
    <property type="term" value="F:ATP binding"/>
    <property type="evidence" value="ECO:0007669"/>
    <property type="project" value="UniProtKB-UniRule"/>
</dbReference>
<proteinExistence type="inferred from homology"/>
<evidence type="ECO:0000259" key="11">
    <source>
        <dbReference type="PROSITE" id="PS51194"/>
    </source>
</evidence>
<dbReference type="PANTHER" id="PTHR24031">
    <property type="entry name" value="RNA HELICASE"/>
    <property type="match status" value="1"/>
</dbReference>
<comment type="catalytic activity">
    <reaction evidence="7">
        <text>ATP + H2O = ADP + phosphate + H(+)</text>
        <dbReference type="Rhea" id="RHEA:13065"/>
        <dbReference type="ChEBI" id="CHEBI:15377"/>
        <dbReference type="ChEBI" id="CHEBI:15378"/>
        <dbReference type="ChEBI" id="CHEBI:30616"/>
        <dbReference type="ChEBI" id="CHEBI:43474"/>
        <dbReference type="ChEBI" id="CHEBI:456216"/>
        <dbReference type="EC" id="3.6.4.13"/>
    </reaction>
</comment>
<dbReference type="Pfam" id="PF00270">
    <property type="entry name" value="DEAD"/>
    <property type="match status" value="1"/>
</dbReference>
<organism evidence="13">
    <name type="scientific">Heterosigma akashiwo</name>
    <name type="common">Chromophytic alga</name>
    <name type="synonym">Heterosigma carterae</name>
    <dbReference type="NCBI Taxonomy" id="2829"/>
    <lineage>
        <taxon>Eukaryota</taxon>
        <taxon>Sar</taxon>
        <taxon>Stramenopiles</taxon>
        <taxon>Ochrophyta</taxon>
        <taxon>Raphidophyceae</taxon>
        <taxon>Chattonellales</taxon>
        <taxon>Chattonellaceae</taxon>
        <taxon>Heterosigma</taxon>
    </lineage>
</organism>
<dbReference type="GO" id="GO:0016787">
    <property type="term" value="F:hydrolase activity"/>
    <property type="evidence" value="ECO:0007669"/>
    <property type="project" value="UniProtKB-KW"/>
</dbReference>
<keyword evidence="1 7" id="KW-0547">Nucleotide-binding</keyword>
<dbReference type="SMART" id="SM00490">
    <property type="entry name" value="HELICc"/>
    <property type="match status" value="1"/>
</dbReference>
<dbReference type="InterPro" id="IPR011545">
    <property type="entry name" value="DEAD/DEAH_box_helicase_dom"/>
</dbReference>
<dbReference type="SUPFAM" id="SSF52540">
    <property type="entry name" value="P-loop containing nucleoside triphosphate hydrolases"/>
    <property type="match status" value="1"/>
</dbReference>
<dbReference type="PROSITE" id="PS50800">
    <property type="entry name" value="SAP"/>
    <property type="match status" value="1"/>
</dbReference>
<sequence>MVSFLCSKVIIGAGLMFTVLPRQAYTYTLRGSCFSNKLGVSRRSLASVQFSAAPLAETSLEDLTVPQLKERLRKLGLPVSGKKAELVDRIIQVGVLEKPSSPAVQLSSTAQEDEEPEKVINPNSRTSSTTLGHLTEAKFTDLQLHAGTKRALKEVLGYSDMTHVQAQTLPVSLQGKDVLAKAKTGTGKTLGFLLPTIEQVLAAPAAARRGRVSALVISPTRELAQQIAEEAKQLLKFHDLGLQTVVGGTKMSKDAAALRRRTPDIVVATPGRLEALLDEDTAGFRGACAGLRVLVMDECDQLLDMGFRPSILRILRGLPPKAGRQSLLFSATLPRDVQEIAGLGLKPSYELVDCVGEEESTHRHVPQSVLVCSMETQLAELAQIVEEGRQVPGHKIIVFFTTARLTQFYAEIFNFMGVPVLEMHSRKSQSARTKISEQFRTQQGVVMFSSDVSARGMDYPDVTQVVQVGMPADRAQYVHRLGRTARAGGREGGRGVLLLAEFERPYLRQLSDLPLQPRAPSPPEALAAQGPQLSAALARLSHATRGAAYQAWMGFYNSNLRRCNWSKEDLVRNANHWITAVCEAPEVPALQASTIGKMGLKGVPGLIKSTVPRPSSSSGGGRRVGGDSSGGGGPKFKKGGSEAGATGGADRPRRSSGGGGGRGGGPGGRGGGSRGRGGGSRGAVGGRSSRRSDSGWK</sequence>
<accession>A0A7S4D8P2</accession>
<feature type="domain" description="DEAD-box RNA helicase Q" evidence="12">
    <location>
        <begin position="137"/>
        <end position="166"/>
    </location>
</feature>
<dbReference type="Pfam" id="PF00271">
    <property type="entry name" value="Helicase_C"/>
    <property type="match status" value="1"/>
</dbReference>
<dbReference type="AlphaFoldDB" id="A0A7S4D8P2"/>
<evidence type="ECO:0000256" key="5">
    <source>
        <dbReference type="ARBA" id="ARBA00022884"/>
    </source>
</evidence>
<feature type="region of interest" description="Disordered" evidence="8">
    <location>
        <begin position="606"/>
        <end position="697"/>
    </location>
</feature>
<evidence type="ECO:0000256" key="4">
    <source>
        <dbReference type="ARBA" id="ARBA00022840"/>
    </source>
</evidence>
<evidence type="ECO:0000256" key="6">
    <source>
        <dbReference type="PROSITE-ProRule" id="PRU00552"/>
    </source>
</evidence>
<dbReference type="SMART" id="SM00513">
    <property type="entry name" value="SAP"/>
    <property type="match status" value="1"/>
</dbReference>
<feature type="domain" description="Helicase C-terminal" evidence="11">
    <location>
        <begin position="377"/>
        <end position="530"/>
    </location>
</feature>
<reference evidence="13" key="1">
    <citation type="submission" date="2021-01" db="EMBL/GenBank/DDBJ databases">
        <authorList>
            <person name="Corre E."/>
            <person name="Pelletier E."/>
            <person name="Niang G."/>
            <person name="Scheremetjew M."/>
            <person name="Finn R."/>
            <person name="Kale V."/>
            <person name="Holt S."/>
            <person name="Cochrane G."/>
            <person name="Meng A."/>
            <person name="Brown T."/>
            <person name="Cohen L."/>
        </authorList>
    </citation>
    <scope>NUCLEOTIDE SEQUENCE</scope>
    <source>
        <strain evidence="13">CCMP3107</strain>
    </source>
</reference>
<comment type="similarity">
    <text evidence="7">Belongs to the DEAD box helicase family.</text>
</comment>
<dbReference type="InterPro" id="IPR001650">
    <property type="entry name" value="Helicase_C-like"/>
</dbReference>
<dbReference type="InterPro" id="IPR036361">
    <property type="entry name" value="SAP_dom_sf"/>
</dbReference>
<dbReference type="EC" id="3.6.4.13" evidence="7"/>
<gene>
    <name evidence="13" type="ORF">HAKA00212_LOCUS13607</name>
</gene>